<evidence type="ECO:0000256" key="4">
    <source>
        <dbReference type="SAM" id="Phobius"/>
    </source>
</evidence>
<dbReference type="PROSITE" id="PS51778">
    <property type="entry name" value="VAST"/>
    <property type="match status" value="1"/>
</dbReference>
<comment type="caution">
    <text evidence="6">The sequence shown here is derived from an EMBL/GenBank/DDBJ whole genome shotgun (WGS) entry which is preliminary data.</text>
</comment>
<sequence length="744" mass="81822">MGRRGKNVAALSMGHAGGIAMGAVFGMFWMRVVLAFTYIETVFFMILPVSTAILIVAEQRSLGPIFDKLLYRVQSTVYMAIESSTKPGVRRPSQPSVTTDPSSSRPASTETSPVAKDVIYRKSSAASNSSELISTAQSSLFAGVGIGMRDHTVGFSASSNQSKPVYLQEVNSGYFIKASDGRLKLTARPDDSCLFIWVKGKTHHWGLLSLATQRYLGQNLVSMIVIAAKKLANWEAFRVLQNADVPSMASDDSVSCPIHLILCSARFGKGMWLSTRLKEGDRILSLSKNYASALCVRYAADLTAFKKDADEARSSRASSAATSPVRQSFVQEAPVLPWLSGSALFFQSTSFATVLTQTLDNVTMTSLTNLFVDAYDVMLPDACGSWTGHPSLGNVRLVSYPVSPGSVDEYHACKFEDGELSFKIKMQFHGLALGDHFSLEIEYVLRASEARSVTLTCLKAVHWRKPTLFQRHIDTASRAAVLGSAQQLVALLAARNHSSKVLWNLPTLLYSHVQQQFERNQVEHLNVLEPISVPWKTPATFFEHSSGQNVYSAMWPVTPTTYFDWFVSDAAAFFRKANDESHHVNIDMSPWTYHPTLGHLRKQTFTMPIEGLPGVSATTVREYQWYSMDDGQLLRFGSKVYAGDIPDGSAFSIEIRSDVQLDVPTQTHSRVMCTTGVHWTGTSKSKGAIEAAVAKAVAVTNERLLTLIQDHQHEVDDVREITWLPSQDERTAHVVHAVAAALGA</sequence>
<feature type="transmembrane region" description="Helical" evidence="4">
    <location>
        <begin position="35"/>
        <end position="57"/>
    </location>
</feature>
<dbReference type="EMBL" id="JNBR01000451">
    <property type="protein sequence ID" value="OQR92614.1"/>
    <property type="molecule type" value="Genomic_DNA"/>
</dbReference>
<name>A0A1V9Z3N8_ACHHY</name>
<dbReference type="InterPro" id="IPR008999">
    <property type="entry name" value="Actin-crosslinking"/>
</dbReference>
<keyword evidence="4" id="KW-0812">Transmembrane</keyword>
<feature type="region of interest" description="Disordered" evidence="3">
    <location>
        <begin position="85"/>
        <end position="112"/>
    </location>
</feature>
<evidence type="ECO:0000256" key="3">
    <source>
        <dbReference type="SAM" id="MobiDB-lite"/>
    </source>
</evidence>
<dbReference type="Pfam" id="PF16016">
    <property type="entry name" value="VASt"/>
    <property type="match status" value="1"/>
</dbReference>
<keyword evidence="2 4" id="KW-0472">Membrane</keyword>
<evidence type="ECO:0000256" key="1">
    <source>
        <dbReference type="ARBA" id="ARBA00004370"/>
    </source>
</evidence>
<organism evidence="6 7">
    <name type="scientific">Achlya hypogyna</name>
    <name type="common">Oomycete</name>
    <name type="synonym">Protoachlya hypogyna</name>
    <dbReference type="NCBI Taxonomy" id="1202772"/>
    <lineage>
        <taxon>Eukaryota</taxon>
        <taxon>Sar</taxon>
        <taxon>Stramenopiles</taxon>
        <taxon>Oomycota</taxon>
        <taxon>Saprolegniomycetes</taxon>
        <taxon>Saprolegniales</taxon>
        <taxon>Achlyaceae</taxon>
        <taxon>Achlya</taxon>
    </lineage>
</organism>
<dbReference type="OrthoDB" id="123915at2759"/>
<dbReference type="GO" id="GO:0016020">
    <property type="term" value="C:membrane"/>
    <property type="evidence" value="ECO:0007669"/>
    <property type="project" value="UniProtKB-SubCell"/>
</dbReference>
<evidence type="ECO:0000259" key="5">
    <source>
        <dbReference type="PROSITE" id="PS51778"/>
    </source>
</evidence>
<accession>A0A1V9Z3N8</accession>
<feature type="compositionally biased region" description="Polar residues" evidence="3">
    <location>
        <begin position="93"/>
        <end position="112"/>
    </location>
</feature>
<dbReference type="InterPro" id="IPR031968">
    <property type="entry name" value="VASt"/>
</dbReference>
<dbReference type="AlphaFoldDB" id="A0A1V9Z3N8"/>
<dbReference type="SUPFAM" id="SSF50405">
    <property type="entry name" value="Actin-crosslinking proteins"/>
    <property type="match status" value="1"/>
</dbReference>
<reference evidence="6 7" key="1">
    <citation type="journal article" date="2014" name="Genome Biol. Evol.">
        <title>The secreted proteins of Achlya hypogyna and Thraustotheca clavata identify the ancestral oomycete secretome and reveal gene acquisitions by horizontal gene transfer.</title>
        <authorList>
            <person name="Misner I."/>
            <person name="Blouin N."/>
            <person name="Leonard G."/>
            <person name="Richards T.A."/>
            <person name="Lane C.E."/>
        </authorList>
    </citation>
    <scope>NUCLEOTIDE SEQUENCE [LARGE SCALE GENOMIC DNA]</scope>
    <source>
        <strain evidence="6 7">ATCC 48635</strain>
    </source>
</reference>
<protein>
    <recommendedName>
        <fullName evidence="5">VASt domain-containing protein</fullName>
    </recommendedName>
</protein>
<feature type="transmembrane region" description="Helical" evidence="4">
    <location>
        <begin position="7"/>
        <end position="29"/>
    </location>
</feature>
<keyword evidence="7" id="KW-1185">Reference proteome</keyword>
<keyword evidence="4" id="KW-1133">Transmembrane helix</keyword>
<gene>
    <name evidence="6" type="ORF">ACHHYP_20129</name>
</gene>
<evidence type="ECO:0000256" key="2">
    <source>
        <dbReference type="ARBA" id="ARBA00023136"/>
    </source>
</evidence>
<dbReference type="Proteomes" id="UP000243579">
    <property type="component" value="Unassembled WGS sequence"/>
</dbReference>
<comment type="subcellular location">
    <subcellularLocation>
        <location evidence="1">Membrane</location>
    </subcellularLocation>
</comment>
<evidence type="ECO:0000313" key="7">
    <source>
        <dbReference type="Proteomes" id="UP000243579"/>
    </source>
</evidence>
<feature type="domain" description="VASt" evidence="5">
    <location>
        <begin position="546"/>
        <end position="712"/>
    </location>
</feature>
<proteinExistence type="predicted"/>
<evidence type="ECO:0000313" key="6">
    <source>
        <dbReference type="EMBL" id="OQR92614.1"/>
    </source>
</evidence>